<dbReference type="Gene3D" id="3.90.550.10">
    <property type="entry name" value="Spore Coat Polysaccharide Biosynthesis Protein SpsA, Chain A"/>
    <property type="match status" value="1"/>
</dbReference>
<organism evidence="2 3">
    <name type="scientific">Buttiauxella noackiae ATCC 51607</name>
    <dbReference type="NCBI Taxonomy" id="1354255"/>
    <lineage>
        <taxon>Bacteria</taxon>
        <taxon>Pseudomonadati</taxon>
        <taxon>Pseudomonadota</taxon>
        <taxon>Gammaproteobacteria</taxon>
        <taxon>Enterobacterales</taxon>
        <taxon>Enterobacteriaceae</taxon>
        <taxon>Buttiauxella</taxon>
    </lineage>
</organism>
<dbReference type="AlphaFoldDB" id="A0A1B7HM63"/>
<gene>
    <name evidence="2" type="ORF">M979_2538</name>
</gene>
<name>A0A1B7HM63_9ENTR</name>
<accession>A0A1B7HM63</accession>
<proteinExistence type="predicted"/>
<dbReference type="EMBL" id="LXEO01000037">
    <property type="protein sequence ID" value="OAT16719.1"/>
    <property type="molecule type" value="Genomic_DNA"/>
</dbReference>
<dbReference type="Pfam" id="PF00535">
    <property type="entry name" value="Glycos_transf_2"/>
    <property type="match status" value="1"/>
</dbReference>
<reference evidence="2 3" key="1">
    <citation type="submission" date="2016-04" db="EMBL/GenBank/DDBJ databases">
        <title>ATOL: Assembling a taxonomically balanced genome-scale reconstruction of the evolutionary history of the Enterobacteriaceae.</title>
        <authorList>
            <person name="Plunkett G.III."/>
            <person name="Neeno-Eckwall E.C."/>
            <person name="Glasner J.D."/>
            <person name="Perna N.T."/>
        </authorList>
    </citation>
    <scope>NUCLEOTIDE SEQUENCE [LARGE SCALE GENOMIC DNA]</scope>
    <source>
        <strain evidence="2 3">ATCC 51607</strain>
    </source>
</reference>
<evidence type="ECO:0000313" key="2">
    <source>
        <dbReference type="EMBL" id="OAT16719.1"/>
    </source>
</evidence>
<keyword evidence="3" id="KW-1185">Reference proteome</keyword>
<dbReference type="InterPro" id="IPR029044">
    <property type="entry name" value="Nucleotide-diphossugar_trans"/>
</dbReference>
<evidence type="ECO:0000313" key="3">
    <source>
        <dbReference type="Proteomes" id="UP000078286"/>
    </source>
</evidence>
<evidence type="ECO:0000259" key="1">
    <source>
        <dbReference type="Pfam" id="PF00535"/>
    </source>
</evidence>
<keyword evidence="2" id="KW-0808">Transferase</keyword>
<dbReference type="PANTHER" id="PTHR22916:SF3">
    <property type="entry name" value="UDP-GLCNAC:BETAGAL BETA-1,3-N-ACETYLGLUCOSAMINYLTRANSFERASE-LIKE PROTEIN 1"/>
    <property type="match status" value="1"/>
</dbReference>
<dbReference type="RefSeq" id="WP_064555144.1">
    <property type="nucleotide sequence ID" value="NZ_LXEO01000037.1"/>
</dbReference>
<dbReference type="SUPFAM" id="SSF53448">
    <property type="entry name" value="Nucleotide-diphospho-sugar transferases"/>
    <property type="match status" value="1"/>
</dbReference>
<dbReference type="PANTHER" id="PTHR22916">
    <property type="entry name" value="GLYCOSYLTRANSFERASE"/>
    <property type="match status" value="1"/>
</dbReference>
<dbReference type="Proteomes" id="UP000078286">
    <property type="component" value="Unassembled WGS sequence"/>
</dbReference>
<sequence>MGPLVSIVITSYNHSKYIGEALDSVFAQSYKNIEVIVVDDASTDGSQYIIKKYQKKYNFNFIERKTNYYSMKVKNDSKPIIEAMLTAQGKYIAVVDSDDYIFPDKIANQVKLLERNPDASLCYGGIQLLLENNCRRNYITHFVNGDHFDFLLINGNPLLYIGCLIRTSAFRTISRSDPDLIQEDWDMFLKLAKCGPFVSDKKNVACYRRHGNNTWFRNDREQLMYLNRMKIMDEWQQEQSWPRAMDLRWKQYTRNMLLNRQDVDILLQKRPYDPLLHFLKFKFLIDDGITAETLLHLSIAILHCDTRLNILIELYKIKLQNSHHDKEKLTVMREMKLRLENL</sequence>
<dbReference type="PATRIC" id="fig|1354255.3.peg.2615"/>
<comment type="caution">
    <text evidence="2">The sequence shown here is derived from an EMBL/GenBank/DDBJ whole genome shotgun (WGS) entry which is preliminary data.</text>
</comment>
<protein>
    <submittedName>
        <fullName evidence="2">Putative glycosyltransferase</fullName>
    </submittedName>
</protein>
<dbReference type="GO" id="GO:0016758">
    <property type="term" value="F:hexosyltransferase activity"/>
    <property type="evidence" value="ECO:0007669"/>
    <property type="project" value="UniProtKB-ARBA"/>
</dbReference>
<feature type="domain" description="Glycosyltransferase 2-like" evidence="1">
    <location>
        <begin position="6"/>
        <end position="124"/>
    </location>
</feature>
<dbReference type="InterPro" id="IPR001173">
    <property type="entry name" value="Glyco_trans_2-like"/>
</dbReference>